<name>A0A077WWP8_9FUNG</name>
<evidence type="ECO:0000256" key="3">
    <source>
        <dbReference type="ARBA" id="ARBA00022692"/>
    </source>
</evidence>
<proteinExistence type="inferred from homology"/>
<keyword evidence="3 6" id="KW-0812">Transmembrane</keyword>
<gene>
    <name evidence="7" type="ORF">LRAMOSA03721</name>
</gene>
<feature type="transmembrane region" description="Helical" evidence="6">
    <location>
        <begin position="42"/>
        <end position="71"/>
    </location>
</feature>
<evidence type="ECO:0000256" key="1">
    <source>
        <dbReference type="ARBA" id="ARBA00004141"/>
    </source>
</evidence>
<keyword evidence="5 6" id="KW-0472">Membrane</keyword>
<feature type="transmembrane region" description="Helical" evidence="6">
    <location>
        <begin position="183"/>
        <end position="205"/>
    </location>
</feature>
<comment type="subcellular location">
    <subcellularLocation>
        <location evidence="1">Membrane</location>
        <topology evidence="1">Multi-pass membrane protein</topology>
    </subcellularLocation>
</comment>
<reference evidence="7" key="1">
    <citation type="journal article" date="2014" name="Genome Announc.">
        <title>De novo whole-genome sequence and genome annotation of Lichtheimia ramosa.</title>
        <authorList>
            <person name="Linde J."/>
            <person name="Schwartze V."/>
            <person name="Binder U."/>
            <person name="Lass-Florl C."/>
            <person name="Voigt K."/>
            <person name="Horn F."/>
        </authorList>
    </citation>
    <scope>NUCLEOTIDE SEQUENCE</scope>
    <source>
        <strain evidence="7">JMRC FSU:6197</strain>
    </source>
</reference>
<dbReference type="OrthoDB" id="30881at2759"/>
<evidence type="ECO:0000256" key="6">
    <source>
        <dbReference type="SAM" id="Phobius"/>
    </source>
</evidence>
<evidence type="ECO:0000313" key="7">
    <source>
        <dbReference type="EMBL" id="CDS11458.1"/>
    </source>
</evidence>
<feature type="transmembrane region" description="Helical" evidence="6">
    <location>
        <begin position="6"/>
        <end position="30"/>
    </location>
</feature>
<comment type="similarity">
    <text evidence="2">Belongs to the TMEM19 family.</text>
</comment>
<dbReference type="InterPro" id="IPR002794">
    <property type="entry name" value="DUF92_TMEM19"/>
</dbReference>
<evidence type="ECO:0000256" key="4">
    <source>
        <dbReference type="ARBA" id="ARBA00022989"/>
    </source>
</evidence>
<dbReference type="PANTHER" id="PTHR13353:SF5">
    <property type="entry name" value="TRANSMEMBRANE PROTEIN 19"/>
    <property type="match status" value="1"/>
</dbReference>
<keyword evidence="4 6" id="KW-1133">Transmembrane helix</keyword>
<dbReference type="Pfam" id="PF01940">
    <property type="entry name" value="DUF92"/>
    <property type="match status" value="1"/>
</dbReference>
<evidence type="ECO:0008006" key="8">
    <source>
        <dbReference type="Google" id="ProtNLM"/>
    </source>
</evidence>
<evidence type="ECO:0000256" key="2">
    <source>
        <dbReference type="ARBA" id="ARBA00009012"/>
    </source>
</evidence>
<dbReference type="EMBL" id="LK023346">
    <property type="protein sequence ID" value="CDS11458.1"/>
    <property type="molecule type" value="Genomic_DNA"/>
</dbReference>
<feature type="transmembrane region" description="Helical" evidence="6">
    <location>
        <begin position="212"/>
        <end position="230"/>
    </location>
</feature>
<accession>A0A077WWP8</accession>
<evidence type="ECO:0000256" key="5">
    <source>
        <dbReference type="ARBA" id="ARBA00023136"/>
    </source>
</evidence>
<dbReference type="GO" id="GO:0016020">
    <property type="term" value="C:membrane"/>
    <property type="evidence" value="ECO:0007669"/>
    <property type="project" value="UniProtKB-SubCell"/>
</dbReference>
<protein>
    <recommendedName>
        <fullName evidence="8">Transmembrane protein 19</fullName>
    </recommendedName>
</protein>
<sequence length="294" mass="31377">MEKAAYIIQALFFPMPNYLLALAISTGIVAHARKKKSLSPDGAAGAFVLGMATCTSTYAYFTLILLVFFLASSKLTKFKAERKKLLESDYEHASERTLIQVICNGFTGGVLAVLFQIYCEPYLTCFDTSRMATVLLWAYMGHYACCAGDTWASELGILNKSWPVSIIHFKQVPPGTNGGVSSLGLLASLAGGATIGLTGAISMSLQQKCHGVAWELVIVGALAGLGGSLVDSVLGATVQKTLYSKKRRMVVSEGEDKDAVAIGSGWDILDNHQVNLASSLITSFACGAAAYWLY</sequence>
<dbReference type="PANTHER" id="PTHR13353">
    <property type="entry name" value="TRANSMEMBRANE PROTEIN 19"/>
    <property type="match status" value="1"/>
</dbReference>
<dbReference type="AlphaFoldDB" id="A0A077WWP8"/>
<organism evidence="7">
    <name type="scientific">Lichtheimia ramosa</name>
    <dbReference type="NCBI Taxonomy" id="688394"/>
    <lineage>
        <taxon>Eukaryota</taxon>
        <taxon>Fungi</taxon>
        <taxon>Fungi incertae sedis</taxon>
        <taxon>Mucoromycota</taxon>
        <taxon>Mucoromycotina</taxon>
        <taxon>Mucoromycetes</taxon>
        <taxon>Mucorales</taxon>
        <taxon>Lichtheimiaceae</taxon>
        <taxon>Lichtheimia</taxon>
    </lineage>
</organism>